<evidence type="ECO:0000256" key="6">
    <source>
        <dbReference type="ARBA" id="ARBA00023139"/>
    </source>
</evidence>
<feature type="binding site" evidence="9">
    <location>
        <position position="334"/>
    </location>
    <ligand>
        <name>GTP</name>
        <dbReference type="ChEBI" id="CHEBI:37565"/>
    </ligand>
</feature>
<dbReference type="PANTHER" id="PTHR10218">
    <property type="entry name" value="GTP-BINDING PROTEIN ALPHA SUBUNIT"/>
    <property type="match status" value="1"/>
</dbReference>
<dbReference type="Gene3D" id="3.40.50.300">
    <property type="entry name" value="P-loop containing nucleotide triphosphate hydrolases"/>
    <property type="match status" value="1"/>
</dbReference>
<sequence length="362" mass="41999">MGCTFSRRGPAVQEQKKVNKQIDREIAKDAAKDGRIIKLLLLGTGDSGKSTIMKQVKILHKEGFTEDEINSGRTLIMQNIFSSMRTLIDQLPHFNLIYMQNESESHAQLVHDITDNIHTMITNTFHPSEAQVLALRQLWQEDAIQDCFERRDRFQLQESVQYYFEHLNRIMSSGYTPTTQDILRIRVATTGIIEACFQVKRDKMSLNFKLIDVGGQRSERRKWIHCFENVHAILFVVAISEYNQVLLEDGKTNRMSESLRLFESIVNNAFFVEASFILFLNKVDLFEVKITRFPLQDYIQGYDDSGESPKEFVASKYLSKSKRKDKIFHHFTCATDTKQIQHLFDDVVNIIIRVALEKVNMC</sequence>
<keyword evidence="5 9" id="KW-0342">GTP-binding</keyword>
<dbReference type="FunFam" id="1.10.400.10:FF:000002">
    <property type="entry name" value="guanine nucleotide-binding protein G(Q) subunit alpha"/>
    <property type="match status" value="1"/>
</dbReference>
<dbReference type="GO" id="GO:0001664">
    <property type="term" value="F:G protein-coupled receptor binding"/>
    <property type="evidence" value="ECO:0007669"/>
    <property type="project" value="TreeGrafter"/>
</dbReference>
<dbReference type="SUPFAM" id="SSF47895">
    <property type="entry name" value="Transducin (alpha subunit), insertion domain"/>
    <property type="match status" value="1"/>
</dbReference>
<dbReference type="OrthoDB" id="5817230at2759"/>
<dbReference type="CDD" id="cd00066">
    <property type="entry name" value="G-alpha"/>
    <property type="match status" value="1"/>
</dbReference>
<dbReference type="GO" id="GO:0003924">
    <property type="term" value="F:GTPase activity"/>
    <property type="evidence" value="ECO:0007669"/>
    <property type="project" value="InterPro"/>
</dbReference>
<dbReference type="PROSITE" id="PS51882">
    <property type="entry name" value="G_ALPHA"/>
    <property type="match status" value="1"/>
</dbReference>
<feature type="binding site" evidence="10">
    <location>
        <position position="189"/>
    </location>
    <ligand>
        <name>Mg(2+)</name>
        <dbReference type="ChEBI" id="CHEBI:18420"/>
    </ligand>
</feature>
<evidence type="ECO:0000313" key="11">
    <source>
        <dbReference type="EMBL" id="TRY74847.1"/>
    </source>
</evidence>
<dbReference type="GO" id="GO:0005737">
    <property type="term" value="C:cytoplasm"/>
    <property type="evidence" value="ECO:0007669"/>
    <property type="project" value="TreeGrafter"/>
</dbReference>
<dbReference type="OMA" id="YEETSQF"/>
<gene>
    <name evidence="11" type="ORF">TCAL_00539</name>
</gene>
<organism evidence="11 12">
    <name type="scientific">Tigriopus californicus</name>
    <name type="common">Marine copepod</name>
    <dbReference type="NCBI Taxonomy" id="6832"/>
    <lineage>
        <taxon>Eukaryota</taxon>
        <taxon>Metazoa</taxon>
        <taxon>Ecdysozoa</taxon>
        <taxon>Arthropoda</taxon>
        <taxon>Crustacea</taxon>
        <taxon>Multicrustacea</taxon>
        <taxon>Hexanauplia</taxon>
        <taxon>Copepoda</taxon>
        <taxon>Harpacticoida</taxon>
        <taxon>Harpacticidae</taxon>
        <taxon>Tigriopus</taxon>
    </lineage>
</organism>
<evidence type="ECO:0000256" key="3">
    <source>
        <dbReference type="ARBA" id="ARBA00022741"/>
    </source>
</evidence>
<reference evidence="11 12" key="1">
    <citation type="journal article" date="2018" name="Nat. Ecol. Evol.">
        <title>Genomic signatures of mitonuclear coevolution across populations of Tigriopus californicus.</title>
        <authorList>
            <person name="Barreto F.S."/>
            <person name="Watson E.T."/>
            <person name="Lima T.G."/>
            <person name="Willett C.S."/>
            <person name="Edmands S."/>
            <person name="Li W."/>
            <person name="Burton R.S."/>
        </authorList>
    </citation>
    <scope>NUCLEOTIDE SEQUENCE [LARGE SCALE GENOMIC DNA]</scope>
    <source>
        <strain evidence="11 12">San Diego</strain>
    </source>
</reference>
<dbReference type="GO" id="GO:0005834">
    <property type="term" value="C:heterotrimeric G-protein complex"/>
    <property type="evidence" value="ECO:0007669"/>
    <property type="project" value="TreeGrafter"/>
</dbReference>
<dbReference type="FunFam" id="3.40.50.300:FF:002307">
    <property type="entry name" value="Guanine nucleotide-binding protein G(k) subunit alpha"/>
    <property type="match status" value="1"/>
</dbReference>
<evidence type="ECO:0000256" key="2">
    <source>
        <dbReference type="ARBA" id="ARBA00022723"/>
    </source>
</evidence>
<keyword evidence="6" id="KW-0564">Palmitate</keyword>
<keyword evidence="8" id="KW-0449">Lipoprotein</keyword>
<name>A0A553PAZ6_TIGCA</name>
<keyword evidence="3 9" id="KW-0547">Nucleotide-binding</keyword>
<dbReference type="SUPFAM" id="SSF52540">
    <property type="entry name" value="P-loop containing nucleoside triphosphate hydrolases"/>
    <property type="match status" value="1"/>
</dbReference>
<dbReference type="STRING" id="6832.A0A553PAZ6"/>
<feature type="binding site" evidence="9">
    <location>
        <begin position="281"/>
        <end position="284"/>
    </location>
    <ligand>
        <name>GTP</name>
        <dbReference type="ChEBI" id="CHEBI:37565"/>
    </ligand>
</feature>
<dbReference type="GO" id="GO:0007188">
    <property type="term" value="P:adenylate cyclase-modulating G protein-coupled receptor signaling pathway"/>
    <property type="evidence" value="ECO:0007669"/>
    <property type="project" value="TreeGrafter"/>
</dbReference>
<dbReference type="PRINTS" id="PR00318">
    <property type="entry name" value="GPROTEINA"/>
</dbReference>
<evidence type="ECO:0000313" key="12">
    <source>
        <dbReference type="Proteomes" id="UP000318571"/>
    </source>
</evidence>
<evidence type="ECO:0000256" key="4">
    <source>
        <dbReference type="ARBA" id="ARBA00022842"/>
    </source>
</evidence>
<comment type="caution">
    <text evidence="11">The sequence shown here is derived from an EMBL/GenBank/DDBJ whole genome shotgun (WGS) entry which is preliminary data.</text>
</comment>
<evidence type="ECO:0000256" key="8">
    <source>
        <dbReference type="ARBA" id="ARBA00023288"/>
    </source>
</evidence>
<keyword evidence="2 10" id="KW-0479">Metal-binding</keyword>
<proteinExistence type="predicted"/>
<dbReference type="PANTHER" id="PTHR10218:SF302">
    <property type="entry name" value="GUANINE NUCLEOTIDE-BINDING PROTEIN ALPHA-5 SUBUNIT"/>
    <property type="match status" value="1"/>
</dbReference>
<dbReference type="GO" id="GO:0031683">
    <property type="term" value="F:G-protein beta/gamma-subunit complex binding"/>
    <property type="evidence" value="ECO:0007669"/>
    <property type="project" value="InterPro"/>
</dbReference>
<evidence type="ECO:0000256" key="9">
    <source>
        <dbReference type="PIRSR" id="PIRSR601019-1"/>
    </source>
</evidence>
<dbReference type="Gene3D" id="1.10.400.10">
    <property type="entry name" value="GI Alpha 1, domain 2-like"/>
    <property type="match status" value="1"/>
</dbReference>
<dbReference type="InterPro" id="IPR011025">
    <property type="entry name" value="GproteinA_insert"/>
</dbReference>
<keyword evidence="12" id="KW-1185">Reference proteome</keyword>
<dbReference type="EMBL" id="VCGU01000005">
    <property type="protein sequence ID" value="TRY74847.1"/>
    <property type="molecule type" value="Genomic_DNA"/>
</dbReference>
<feature type="binding site" evidence="9">
    <location>
        <begin position="212"/>
        <end position="216"/>
    </location>
    <ligand>
        <name>GTP</name>
        <dbReference type="ChEBI" id="CHEBI:37565"/>
    </ligand>
</feature>
<protein>
    <submittedName>
        <fullName evidence="11">Uncharacterized protein</fullName>
    </submittedName>
</protein>
<feature type="binding site" evidence="9">
    <location>
        <begin position="183"/>
        <end position="189"/>
    </location>
    <ligand>
        <name>GTP</name>
        <dbReference type="ChEBI" id="CHEBI:37565"/>
    </ligand>
</feature>
<dbReference type="Proteomes" id="UP000318571">
    <property type="component" value="Chromosome 2"/>
</dbReference>
<keyword evidence="7" id="KW-0807">Transducer</keyword>
<feature type="binding site" evidence="10">
    <location>
        <position position="50"/>
    </location>
    <ligand>
        <name>Mg(2+)</name>
        <dbReference type="ChEBI" id="CHEBI:18420"/>
    </ligand>
</feature>
<accession>A0A553PAZ6</accession>
<dbReference type="GO" id="GO:0005525">
    <property type="term" value="F:GTP binding"/>
    <property type="evidence" value="ECO:0007669"/>
    <property type="project" value="UniProtKB-KW"/>
</dbReference>
<keyword evidence="1" id="KW-0519">Myristate</keyword>
<evidence type="ECO:0000256" key="5">
    <source>
        <dbReference type="ARBA" id="ARBA00023134"/>
    </source>
</evidence>
<dbReference type="Pfam" id="PF00503">
    <property type="entry name" value="G-alpha"/>
    <property type="match status" value="1"/>
</dbReference>
<evidence type="ECO:0000256" key="10">
    <source>
        <dbReference type="PIRSR" id="PIRSR601019-2"/>
    </source>
</evidence>
<dbReference type="AlphaFoldDB" id="A0A553PAZ6"/>
<evidence type="ECO:0000256" key="7">
    <source>
        <dbReference type="ARBA" id="ARBA00023224"/>
    </source>
</evidence>
<dbReference type="InterPro" id="IPR001019">
    <property type="entry name" value="Gprotein_alpha_su"/>
</dbReference>
<evidence type="ECO:0000256" key="1">
    <source>
        <dbReference type="ARBA" id="ARBA00022707"/>
    </source>
</evidence>
<dbReference type="GO" id="GO:0046872">
    <property type="term" value="F:metal ion binding"/>
    <property type="evidence" value="ECO:0007669"/>
    <property type="project" value="UniProtKB-KW"/>
</dbReference>
<dbReference type="InterPro" id="IPR027417">
    <property type="entry name" value="P-loop_NTPase"/>
</dbReference>
<dbReference type="SMART" id="SM00275">
    <property type="entry name" value="G_alpha"/>
    <property type="match status" value="1"/>
</dbReference>
<keyword evidence="4 10" id="KW-0460">Magnesium</keyword>